<protein>
    <recommendedName>
        <fullName evidence="4">Peptidase M12B domain-containing protein</fullName>
    </recommendedName>
</protein>
<dbReference type="SUPFAM" id="SSF55486">
    <property type="entry name" value="Metalloproteases ('zincins'), catalytic domain"/>
    <property type="match status" value="1"/>
</dbReference>
<dbReference type="GO" id="GO:0006508">
    <property type="term" value="P:proteolysis"/>
    <property type="evidence" value="ECO:0007669"/>
    <property type="project" value="InterPro"/>
</dbReference>
<dbReference type="AlphaFoldDB" id="A0A8A4TJB3"/>
<dbReference type="InterPro" id="IPR003591">
    <property type="entry name" value="Leu-rich_rpt_typical-subtyp"/>
</dbReference>
<dbReference type="InterPro" id="IPR024079">
    <property type="entry name" value="MetalloPept_cat_dom_sf"/>
</dbReference>
<evidence type="ECO:0000256" key="2">
    <source>
        <dbReference type="ARBA" id="ARBA00022614"/>
    </source>
</evidence>
<dbReference type="Gene3D" id="3.40.390.10">
    <property type="entry name" value="Collagenase (Catalytic Domain)"/>
    <property type="match status" value="1"/>
</dbReference>
<dbReference type="Pfam" id="PF13688">
    <property type="entry name" value="Reprolysin_5"/>
    <property type="match status" value="1"/>
</dbReference>
<reference evidence="5" key="1">
    <citation type="submission" date="2021-03" db="EMBL/GenBank/DDBJ databases">
        <title>Acanthopleuribacteraceae sp. M133.</title>
        <authorList>
            <person name="Wang G."/>
        </authorList>
    </citation>
    <scope>NUCLEOTIDE SEQUENCE</scope>
    <source>
        <strain evidence="5">M133</strain>
    </source>
</reference>
<keyword evidence="6" id="KW-1185">Reference proteome</keyword>
<feature type="domain" description="Peptidase M12B" evidence="4">
    <location>
        <begin position="165"/>
        <end position="348"/>
    </location>
</feature>
<dbReference type="PANTHER" id="PTHR47114:SF2">
    <property type="entry name" value="OLIGODENDROCYTE-MYELIN GLYCOPROTEIN"/>
    <property type="match status" value="1"/>
</dbReference>
<dbReference type="KEGG" id="scor:J3U87_27170"/>
<gene>
    <name evidence="5" type="ORF">J3U87_27170</name>
</gene>
<dbReference type="InterPro" id="IPR001590">
    <property type="entry name" value="Peptidase_M12B"/>
</dbReference>
<dbReference type="RefSeq" id="WP_237378925.1">
    <property type="nucleotide sequence ID" value="NZ_CP071793.1"/>
</dbReference>
<accession>A0A8A4TJB3</accession>
<evidence type="ECO:0000313" key="5">
    <source>
        <dbReference type="EMBL" id="QTD49284.1"/>
    </source>
</evidence>
<dbReference type="PROSITE" id="PS51450">
    <property type="entry name" value="LRR"/>
    <property type="match status" value="3"/>
</dbReference>
<proteinExistence type="inferred from homology"/>
<keyword evidence="3" id="KW-0677">Repeat</keyword>
<comment type="similarity">
    <text evidence="1">Belongs to the LRR-containing bacterial E3 ligase family.</text>
</comment>
<evidence type="ECO:0000259" key="4">
    <source>
        <dbReference type="PROSITE" id="PS50215"/>
    </source>
</evidence>
<dbReference type="EMBL" id="CP071793">
    <property type="protein sequence ID" value="QTD49284.1"/>
    <property type="molecule type" value="Genomic_DNA"/>
</dbReference>
<dbReference type="InterPro" id="IPR051071">
    <property type="entry name" value="LRR-bact_E3_ubiq_ligases"/>
</dbReference>
<dbReference type="SUPFAM" id="SSF52058">
    <property type="entry name" value="L domain-like"/>
    <property type="match status" value="1"/>
</dbReference>
<organism evidence="5 6">
    <name type="scientific">Sulfidibacter corallicola</name>
    <dbReference type="NCBI Taxonomy" id="2818388"/>
    <lineage>
        <taxon>Bacteria</taxon>
        <taxon>Pseudomonadati</taxon>
        <taxon>Acidobacteriota</taxon>
        <taxon>Holophagae</taxon>
        <taxon>Acanthopleuribacterales</taxon>
        <taxon>Acanthopleuribacteraceae</taxon>
        <taxon>Sulfidibacter</taxon>
    </lineage>
</organism>
<dbReference type="PANTHER" id="PTHR47114">
    <property type="match status" value="1"/>
</dbReference>
<dbReference type="SMART" id="SM00369">
    <property type="entry name" value="LRR_TYP"/>
    <property type="match status" value="5"/>
</dbReference>
<name>A0A8A4TJB3_SULCO</name>
<sequence>MILSLLLAMAIQGWDAPRSPVEPHSLAFSYHSPAQKSLPAQLKAFPTPDGTVDLALQSFDIWQQEGVVVEYRSEGIRRHKPSRDRQYYRAVTKQGRLIFLAGNAAEGYRGFAETKAGVQRLTWRQDSVRYTTQINRGFECRAAATGFKFPEMSKSPRKSDDGQITVIDLAIETDNFLYREMGSTEALVEVISLSFAAVSAIYERDLGAALRLTHVAVYPEAHPWNTFTLYELQDHWQDPNNGKQHIARTLTHLLTPIGGYGQGFIDTLCDSTWGFGRSAFFGTILEDGDLSDVSLLAHELGHNLGSPHTHDYLPAIDRCPTYTGDAPADGGTIMSYCYFQTAIPETFSFHPRVQELLRDRIAAAACTAGTESAIAFEDPNFKLAILAQADANDDGEISLDEAASVTDIDVSGQQIESIAPLRHFVNLEGLIATDNGITRLPEALPATLLRLNLAGNPLSTENCTLLASLRHQTWETFELGEGFSCDQDRLQFADPNLTAALAAHDTDGDGHLSRLEASAISSLDLTERDIEDLSGLDQLKNLRSLDVSRNRLTRLARLPLSLIDVTATDNQLENIDEIVRLHQLSYLDVSGNRLTGLPQIDHLFFLETLIADDNQLTELPSLIAESLGLSRLSLADNQLTELPELPKLLFFLDVSGNELTELPYVAPVNYQDAQLLFFENNRIGTDSCDLLTEYVERDLSSLSYLPQKEGVTFDCLATPSRPPIIQSLPWIVNNGSFKSQVAIWNKASETRTVRLRGVVRQREAWTTVTLEPNSRTLFAPEDLFGNATRYSLYLHGFHKDLTMTAHLDNLRGPSAGTHAASHAATYATMTNKVTFVGLTSMSPVVLTLPGATFEAPVPLSLELFGAEGRIGDAVSVTPQGAAPYVAQLEKLFPESVGQADLTLLARAPSGNRLCGTQYHFQGWAEMAMAEATPFLYNSTIRFFPVGNDLKSVRLNLFNAGESDGGIFLLAYGADGARANAGFQVKAKGTLTIDPSEHFDGDQPTSLLAFGSAATFGSIMLQDQVGSGDASPAMMPLPRLTSSLSTIEFHDLAESAQTLLYLAAFRPTDVTLHLYDLNHQEIAQETWTVPEGGNATWVGDLGEVFPGVDLEDKYLVVQNGRGQPMVGYLRHVNEEGRSSLLGSLPK</sequence>
<dbReference type="PROSITE" id="PS50215">
    <property type="entry name" value="ADAM_MEPRO"/>
    <property type="match status" value="1"/>
</dbReference>
<dbReference type="Proteomes" id="UP000663929">
    <property type="component" value="Chromosome"/>
</dbReference>
<dbReference type="GO" id="GO:0004222">
    <property type="term" value="F:metalloendopeptidase activity"/>
    <property type="evidence" value="ECO:0007669"/>
    <property type="project" value="InterPro"/>
</dbReference>
<dbReference type="Gene3D" id="3.80.10.10">
    <property type="entry name" value="Ribonuclease Inhibitor"/>
    <property type="match status" value="2"/>
</dbReference>
<dbReference type="InterPro" id="IPR032675">
    <property type="entry name" value="LRR_dom_sf"/>
</dbReference>
<dbReference type="InterPro" id="IPR001611">
    <property type="entry name" value="Leu-rich_rpt"/>
</dbReference>
<dbReference type="SMART" id="SM00364">
    <property type="entry name" value="LRR_BAC"/>
    <property type="match status" value="6"/>
</dbReference>
<evidence type="ECO:0000313" key="6">
    <source>
        <dbReference type="Proteomes" id="UP000663929"/>
    </source>
</evidence>
<keyword evidence="2" id="KW-0433">Leucine-rich repeat</keyword>
<evidence type="ECO:0000256" key="1">
    <source>
        <dbReference type="ARBA" id="ARBA00009868"/>
    </source>
</evidence>
<evidence type="ECO:0000256" key="3">
    <source>
        <dbReference type="ARBA" id="ARBA00022737"/>
    </source>
</evidence>